<feature type="compositionally biased region" description="Acidic residues" evidence="1">
    <location>
        <begin position="333"/>
        <end position="353"/>
    </location>
</feature>
<dbReference type="Proteomes" id="UP000215453">
    <property type="component" value="Chromosome 16"/>
</dbReference>
<evidence type="ECO:0000313" key="3">
    <source>
        <dbReference type="Proteomes" id="UP000215453"/>
    </source>
</evidence>
<feature type="region of interest" description="Disordered" evidence="1">
    <location>
        <begin position="198"/>
        <end position="229"/>
    </location>
</feature>
<gene>
    <name evidence="2" type="ORF">ZT1A5_G11711</name>
</gene>
<feature type="compositionally biased region" description="Polar residues" evidence="1">
    <location>
        <begin position="405"/>
        <end position="414"/>
    </location>
</feature>
<dbReference type="AlphaFoldDB" id="A0A1Y6M3B7"/>
<evidence type="ECO:0000256" key="1">
    <source>
        <dbReference type="SAM" id="MobiDB-lite"/>
    </source>
</evidence>
<feature type="compositionally biased region" description="Basic and acidic residues" evidence="1">
    <location>
        <begin position="213"/>
        <end position="227"/>
    </location>
</feature>
<evidence type="ECO:0000313" key="2">
    <source>
        <dbReference type="EMBL" id="SMY30260.1"/>
    </source>
</evidence>
<protein>
    <submittedName>
        <fullName evidence="2">Uncharacterized protein</fullName>
    </submittedName>
</protein>
<feature type="region of interest" description="Disordered" evidence="1">
    <location>
        <begin position="331"/>
        <end position="382"/>
    </location>
</feature>
<name>A0A1Y6M3B7_ZYMTR</name>
<proteinExistence type="predicted"/>
<dbReference type="EMBL" id="LT882691">
    <property type="protein sequence ID" value="SMY30260.1"/>
    <property type="molecule type" value="Genomic_DNA"/>
</dbReference>
<organism evidence="2 3">
    <name type="scientific">Zymoseptoria tritici ST99CH_1A5</name>
    <dbReference type="NCBI Taxonomy" id="1276529"/>
    <lineage>
        <taxon>Eukaryota</taxon>
        <taxon>Fungi</taxon>
        <taxon>Dikarya</taxon>
        <taxon>Ascomycota</taxon>
        <taxon>Pezizomycotina</taxon>
        <taxon>Dothideomycetes</taxon>
        <taxon>Dothideomycetidae</taxon>
        <taxon>Mycosphaerellales</taxon>
        <taxon>Mycosphaerellaceae</taxon>
        <taxon>Zymoseptoria</taxon>
    </lineage>
</organism>
<feature type="compositionally biased region" description="Basic and acidic residues" evidence="1">
    <location>
        <begin position="354"/>
        <end position="372"/>
    </location>
</feature>
<reference evidence="2 3" key="1">
    <citation type="submission" date="2016-10" db="EMBL/GenBank/DDBJ databases">
        <authorList>
            <person name="Varghese N."/>
        </authorList>
    </citation>
    <scope>NUCLEOTIDE SEQUENCE [LARGE SCALE GENOMIC DNA]</scope>
</reference>
<sequence>MTDPVIRHGMDLDFPLHFLRHQLILAASLMRLCIILKSIQNTFEQIGACSKHVLSRAATTSTYLFNSIIRLAILLPSTSKPVCKAAMLRTSSSVATTWTEIINFVVRITAPAIASTSAGYNACKATMLRAYISLSSTSTHLVNFIVHITASAIASTRTGYNACKAAIIRTYVVTTLIHFITYTMTLIAGAVQPTFKAPHPADSTRISTSPNRGMHEKDGDMHRHGEEDTCTGGDGEVAGSWVLLKDVKACSAHGSTIHVADISDKPTFNANLLHFAAGFRKRYGDMLVYNQNEEPEPAANPIREEIIQIISGKPKQSTRILRPRIAKEKEMVEVSDDEESIDDEDDMDISDDDFGMRTEERRPVTLAEEKAESLSGKNSTSMLAMEQKRAAALDNNDGSKIGPRTTINVSDEIV</sequence>
<accession>A0A1Y6M3B7</accession>
<feature type="region of interest" description="Disordered" evidence="1">
    <location>
        <begin position="394"/>
        <end position="414"/>
    </location>
</feature>